<dbReference type="AlphaFoldDB" id="A0A6B3SHJ6"/>
<dbReference type="Proteomes" id="UP000482155">
    <property type="component" value="Unassembled WGS sequence"/>
</dbReference>
<keyword evidence="3" id="KW-1185">Reference proteome</keyword>
<name>A0A6B3SHJ6_9BURK</name>
<evidence type="ECO:0000313" key="3">
    <source>
        <dbReference type="Proteomes" id="UP000482155"/>
    </source>
</evidence>
<evidence type="ECO:0000313" key="2">
    <source>
        <dbReference type="EMBL" id="NEX60130.1"/>
    </source>
</evidence>
<dbReference type="EMBL" id="JAAIVB010000011">
    <property type="protein sequence ID" value="NEX60130.1"/>
    <property type="molecule type" value="Genomic_DNA"/>
</dbReference>
<feature type="region of interest" description="Disordered" evidence="1">
    <location>
        <begin position="342"/>
        <end position="370"/>
    </location>
</feature>
<comment type="caution">
    <text evidence="2">The sequence shown here is derived from an EMBL/GenBank/DDBJ whole genome shotgun (WGS) entry which is preliminary data.</text>
</comment>
<sequence>MHPFDIDTFEQKFGHYPRAIYHAIWKALNYSPIHRPLTKAELQVLCAFLSRANAFDGTLPIGVEVGTIAGIAEVSRKTVTRSVATFREMGWMTLADSAQLRAKSGDEKGAWTSNTYSFTSAFCVLVGLPCPDAADRATQIAAASSIQHPGKSDLPFADDMRELRKKHQQNKAIELPDELKAACGEFDIRDKDMAYLRGLAAKVEGDKPKYQLEDIIVCARPYLQADGLTGQRAVNYLKTMTQKISDYAGRASQIRKYGPAPIKKTQAKEQRAIVTYCRHKTFYGSNGIVVKVFDGIAEYRDHTQSIRTLTGTELEMVYSRVESGKLRPSDEHEPFISAATIEVPDTTGETPASSAQPPQATDETKGASLNDDTTRQMTQRLLEHYGTTNVEDFRTKIFDALKPRRRHAVEERTNQASRDRNVPPHIGLLSFPTLKNINSDVCKKAQPNHQRFGAPAVIE</sequence>
<gene>
    <name evidence="2" type="ORF">G3574_03475</name>
</gene>
<evidence type="ECO:0000256" key="1">
    <source>
        <dbReference type="SAM" id="MobiDB-lite"/>
    </source>
</evidence>
<reference evidence="2 3" key="1">
    <citation type="submission" date="2020-02" db="EMBL/GenBank/DDBJ databases">
        <authorList>
            <person name="Kim M.K."/>
        </authorList>
    </citation>
    <scope>NUCLEOTIDE SEQUENCE [LARGE SCALE GENOMIC DNA]</scope>
    <source>
        <strain evidence="2 3">17J57-3</strain>
    </source>
</reference>
<proteinExistence type="predicted"/>
<feature type="compositionally biased region" description="Polar residues" evidence="1">
    <location>
        <begin position="347"/>
        <end position="361"/>
    </location>
</feature>
<organism evidence="2 3">
    <name type="scientific">Noviherbaspirillum galbum</name>
    <dbReference type="NCBI Taxonomy" id="2709383"/>
    <lineage>
        <taxon>Bacteria</taxon>
        <taxon>Pseudomonadati</taxon>
        <taxon>Pseudomonadota</taxon>
        <taxon>Betaproteobacteria</taxon>
        <taxon>Burkholderiales</taxon>
        <taxon>Oxalobacteraceae</taxon>
        <taxon>Noviherbaspirillum</taxon>
    </lineage>
</organism>
<protein>
    <submittedName>
        <fullName evidence="2">Uncharacterized protein</fullName>
    </submittedName>
</protein>
<dbReference type="RefSeq" id="WP_163960631.1">
    <property type="nucleotide sequence ID" value="NZ_JAAIVB010000011.1"/>
</dbReference>
<accession>A0A6B3SHJ6</accession>